<protein>
    <submittedName>
        <fullName evidence="2">Uncharacterized protein</fullName>
    </submittedName>
</protein>
<feature type="region of interest" description="Disordered" evidence="1">
    <location>
        <begin position="214"/>
        <end position="265"/>
    </location>
</feature>
<gene>
    <name evidence="2" type="ORF">OUZ56_012176</name>
</gene>
<dbReference type="Proteomes" id="UP001234178">
    <property type="component" value="Unassembled WGS sequence"/>
</dbReference>
<feature type="compositionally biased region" description="Basic and acidic residues" evidence="1">
    <location>
        <begin position="240"/>
        <end position="252"/>
    </location>
</feature>
<sequence>MDLRPLFREQTDKGHKNVQKLRSRPPGQEQTDEIHENVRKLRSRPPCREQTDERHENVRKMGSPPLCREQTNKDTRTFRNCVRGNPAESRPTKDTRTFGKWVRGHSAESRPTRSNTEAQQLYSEYTQDQMKCKFKHKWRVLNCWAAWLGFVYCRKNGCLPRGISFSKRADKFEVKRLCNALQTFRGMTKNKRQPRGDGRRAGFRFQCPLVACQQTRRDRAQQKQNPRESDTQWLPNQASRWERQRGIQKEMSSRTPTRKNKFYNTNTNFNVVDGKTTNFELNQLGRSL</sequence>
<name>A0ABQ9Z294_9CRUS</name>
<evidence type="ECO:0000313" key="2">
    <source>
        <dbReference type="EMBL" id="KAK4007021.1"/>
    </source>
</evidence>
<feature type="compositionally biased region" description="Basic and acidic residues" evidence="1">
    <location>
        <begin position="215"/>
        <end position="230"/>
    </location>
</feature>
<proteinExistence type="predicted"/>
<keyword evidence="3" id="KW-1185">Reference proteome</keyword>
<feature type="region of interest" description="Disordered" evidence="1">
    <location>
        <begin position="1"/>
        <end position="70"/>
    </location>
</feature>
<reference evidence="2 3" key="1">
    <citation type="journal article" date="2023" name="Nucleic Acids Res.">
        <title>The hologenome of Daphnia magna reveals possible DNA methylation and microbiome-mediated evolution of the host genome.</title>
        <authorList>
            <person name="Chaturvedi A."/>
            <person name="Li X."/>
            <person name="Dhandapani V."/>
            <person name="Marshall H."/>
            <person name="Kissane S."/>
            <person name="Cuenca-Cambronero M."/>
            <person name="Asole G."/>
            <person name="Calvet F."/>
            <person name="Ruiz-Romero M."/>
            <person name="Marangio P."/>
            <person name="Guigo R."/>
            <person name="Rago D."/>
            <person name="Mirbahai L."/>
            <person name="Eastwood N."/>
            <person name="Colbourne J.K."/>
            <person name="Zhou J."/>
            <person name="Mallon E."/>
            <person name="Orsini L."/>
        </authorList>
    </citation>
    <scope>NUCLEOTIDE SEQUENCE [LARGE SCALE GENOMIC DNA]</scope>
    <source>
        <strain evidence="2">LRV0_1</strain>
    </source>
</reference>
<organism evidence="2 3">
    <name type="scientific">Daphnia magna</name>
    <dbReference type="NCBI Taxonomy" id="35525"/>
    <lineage>
        <taxon>Eukaryota</taxon>
        <taxon>Metazoa</taxon>
        <taxon>Ecdysozoa</taxon>
        <taxon>Arthropoda</taxon>
        <taxon>Crustacea</taxon>
        <taxon>Branchiopoda</taxon>
        <taxon>Diplostraca</taxon>
        <taxon>Cladocera</taxon>
        <taxon>Anomopoda</taxon>
        <taxon>Daphniidae</taxon>
        <taxon>Daphnia</taxon>
    </lineage>
</organism>
<comment type="caution">
    <text evidence="2">The sequence shown here is derived from an EMBL/GenBank/DDBJ whole genome shotgun (WGS) entry which is preliminary data.</text>
</comment>
<evidence type="ECO:0000313" key="3">
    <source>
        <dbReference type="Proteomes" id="UP001234178"/>
    </source>
</evidence>
<accession>A0ABQ9Z294</accession>
<feature type="compositionally biased region" description="Basic and acidic residues" evidence="1">
    <location>
        <begin position="46"/>
        <end position="59"/>
    </location>
</feature>
<evidence type="ECO:0000256" key="1">
    <source>
        <dbReference type="SAM" id="MobiDB-lite"/>
    </source>
</evidence>
<dbReference type="EMBL" id="JAOYFB010000002">
    <property type="protein sequence ID" value="KAK4007021.1"/>
    <property type="molecule type" value="Genomic_DNA"/>
</dbReference>
<feature type="compositionally biased region" description="Basic and acidic residues" evidence="1">
    <location>
        <begin position="1"/>
        <end position="15"/>
    </location>
</feature>